<gene>
    <name evidence="3" type="ORF">ATL39_1788</name>
</gene>
<dbReference type="Proteomes" id="UP000285120">
    <property type="component" value="Unassembled WGS sequence"/>
</dbReference>
<sequence length="148" mass="17254">MPLTKEEQVADRLLAVFPLIKRKFMPMQSLHCDGLHRTHFMILRTLQEKGRIRPTDLAREMGIQKSNITPLLKKILEHQLAEKRRDETDKRVMYIHLTEAGRHFLEVQHGRFHESVAARLQALEAEDLDTLAAAVRSLEEVLLKIEEE</sequence>
<evidence type="ECO:0000259" key="2">
    <source>
        <dbReference type="PROSITE" id="PS50995"/>
    </source>
</evidence>
<dbReference type="EMBL" id="RAPK01000008">
    <property type="protein sequence ID" value="RKD73493.1"/>
    <property type="molecule type" value="Genomic_DNA"/>
</dbReference>
<dbReference type="Gene3D" id="1.10.10.10">
    <property type="entry name" value="Winged helix-like DNA-binding domain superfamily/Winged helix DNA-binding domain"/>
    <property type="match status" value="1"/>
</dbReference>
<dbReference type="AlphaFoldDB" id="A0A419V4T3"/>
<dbReference type="GO" id="GO:0003677">
    <property type="term" value="F:DNA binding"/>
    <property type="evidence" value="ECO:0007669"/>
    <property type="project" value="UniProtKB-KW"/>
</dbReference>
<protein>
    <submittedName>
        <fullName evidence="3">DNA-binding MarR family transcriptional regulator</fullName>
    </submittedName>
</protein>
<evidence type="ECO:0000313" key="4">
    <source>
        <dbReference type="Proteomes" id="UP000285120"/>
    </source>
</evidence>
<dbReference type="SMART" id="SM00347">
    <property type="entry name" value="HTH_MARR"/>
    <property type="match status" value="1"/>
</dbReference>
<dbReference type="InterPro" id="IPR039422">
    <property type="entry name" value="MarR/SlyA-like"/>
</dbReference>
<dbReference type="PROSITE" id="PS50995">
    <property type="entry name" value="HTH_MARR_2"/>
    <property type="match status" value="1"/>
</dbReference>
<dbReference type="InterPro" id="IPR036388">
    <property type="entry name" value="WH-like_DNA-bd_sf"/>
</dbReference>
<dbReference type="PANTHER" id="PTHR33164:SF43">
    <property type="entry name" value="HTH-TYPE TRANSCRIPTIONAL REPRESSOR YETL"/>
    <property type="match status" value="1"/>
</dbReference>
<dbReference type="Pfam" id="PF01047">
    <property type="entry name" value="MarR"/>
    <property type="match status" value="1"/>
</dbReference>
<dbReference type="GO" id="GO:0006950">
    <property type="term" value="P:response to stress"/>
    <property type="evidence" value="ECO:0007669"/>
    <property type="project" value="TreeGrafter"/>
</dbReference>
<dbReference type="InterPro" id="IPR000835">
    <property type="entry name" value="HTH_MarR-typ"/>
</dbReference>
<organism evidence="3 4">
    <name type="scientific">Sinobaca qinghaiensis</name>
    <dbReference type="NCBI Taxonomy" id="342944"/>
    <lineage>
        <taxon>Bacteria</taxon>
        <taxon>Bacillati</taxon>
        <taxon>Bacillota</taxon>
        <taxon>Bacilli</taxon>
        <taxon>Bacillales</taxon>
        <taxon>Sporolactobacillaceae</taxon>
        <taxon>Sinobaca</taxon>
    </lineage>
</organism>
<reference evidence="3 4" key="1">
    <citation type="submission" date="2018-09" db="EMBL/GenBank/DDBJ databases">
        <title>Genomic Encyclopedia of Archaeal and Bacterial Type Strains, Phase II (KMG-II): from individual species to whole genera.</title>
        <authorList>
            <person name="Goeker M."/>
        </authorList>
    </citation>
    <scope>NUCLEOTIDE SEQUENCE [LARGE SCALE GENOMIC DNA]</scope>
    <source>
        <strain evidence="3 4">DSM 17008</strain>
    </source>
</reference>
<evidence type="ECO:0000256" key="1">
    <source>
        <dbReference type="ARBA" id="ARBA00023125"/>
    </source>
</evidence>
<name>A0A419V4T3_9BACL</name>
<evidence type="ECO:0000313" key="3">
    <source>
        <dbReference type="EMBL" id="RKD73493.1"/>
    </source>
</evidence>
<dbReference type="RefSeq" id="WP_120192983.1">
    <property type="nucleotide sequence ID" value="NZ_RAPK01000008.1"/>
</dbReference>
<dbReference type="OrthoDB" id="3254893at2"/>
<keyword evidence="4" id="KW-1185">Reference proteome</keyword>
<dbReference type="PRINTS" id="PR00598">
    <property type="entry name" value="HTHMARR"/>
</dbReference>
<proteinExistence type="predicted"/>
<keyword evidence="1 3" id="KW-0238">DNA-binding</keyword>
<dbReference type="GO" id="GO:0003700">
    <property type="term" value="F:DNA-binding transcription factor activity"/>
    <property type="evidence" value="ECO:0007669"/>
    <property type="project" value="InterPro"/>
</dbReference>
<comment type="caution">
    <text evidence="3">The sequence shown here is derived from an EMBL/GenBank/DDBJ whole genome shotgun (WGS) entry which is preliminary data.</text>
</comment>
<dbReference type="SUPFAM" id="SSF46785">
    <property type="entry name" value="Winged helix' DNA-binding domain"/>
    <property type="match status" value="1"/>
</dbReference>
<feature type="domain" description="HTH marR-type" evidence="2">
    <location>
        <begin position="6"/>
        <end position="140"/>
    </location>
</feature>
<accession>A0A419V4T3</accession>
<dbReference type="InterPro" id="IPR036390">
    <property type="entry name" value="WH_DNA-bd_sf"/>
</dbReference>
<dbReference type="PANTHER" id="PTHR33164">
    <property type="entry name" value="TRANSCRIPTIONAL REGULATOR, MARR FAMILY"/>
    <property type="match status" value="1"/>
</dbReference>